<dbReference type="PROSITE" id="PS51892">
    <property type="entry name" value="SUBTILASE"/>
    <property type="match status" value="1"/>
</dbReference>
<protein>
    <submittedName>
        <fullName evidence="5">Peptidase S8 and S53 subtilisin kexin sedolisin</fullName>
    </submittedName>
</protein>
<dbReference type="Pfam" id="PF00082">
    <property type="entry name" value="Peptidase_S8"/>
    <property type="match status" value="1"/>
</dbReference>
<feature type="active site" description="Charge relay system" evidence="3">
    <location>
        <position position="200"/>
    </location>
</feature>
<evidence type="ECO:0000259" key="4">
    <source>
        <dbReference type="Pfam" id="PF00082"/>
    </source>
</evidence>
<feature type="active site" description="Charge relay system" evidence="3">
    <location>
        <position position="56"/>
    </location>
</feature>
<keyword evidence="6" id="KW-1185">Reference proteome</keyword>
<dbReference type="STRING" id="398512.Bccel_3971"/>
<dbReference type="OrthoDB" id="2615814at2"/>
<evidence type="ECO:0000256" key="1">
    <source>
        <dbReference type="ARBA" id="ARBA00011073"/>
    </source>
</evidence>
<dbReference type="eggNOG" id="COG1404">
    <property type="taxonomic scope" value="Bacteria"/>
</dbReference>
<feature type="domain" description="Peptidase S8/S53" evidence="4">
    <location>
        <begin position="10"/>
        <end position="214"/>
    </location>
</feature>
<comment type="caution">
    <text evidence="5">The sequence shown here is derived from an EMBL/GenBank/DDBJ whole genome shotgun (WGS) entry which is preliminary data.</text>
</comment>
<dbReference type="InterPro" id="IPR023827">
    <property type="entry name" value="Peptidase_S8_Asp-AS"/>
</dbReference>
<proteinExistence type="inferred from homology"/>
<dbReference type="InterPro" id="IPR000209">
    <property type="entry name" value="Peptidase_S8/S53_dom"/>
</dbReference>
<evidence type="ECO:0000313" key="5">
    <source>
        <dbReference type="EMBL" id="KNY28697.1"/>
    </source>
</evidence>
<feature type="active site" description="Charge relay system" evidence="3">
    <location>
        <position position="16"/>
    </location>
</feature>
<dbReference type="SUPFAM" id="SSF52743">
    <property type="entry name" value="Subtilisin-like"/>
    <property type="match status" value="1"/>
</dbReference>
<dbReference type="Gene3D" id="3.40.50.200">
    <property type="entry name" value="Peptidase S8/S53 domain"/>
    <property type="match status" value="1"/>
</dbReference>
<dbReference type="InterPro" id="IPR036852">
    <property type="entry name" value="Peptidase_S8/S53_dom_sf"/>
</dbReference>
<dbReference type="GO" id="GO:0006508">
    <property type="term" value="P:proteolysis"/>
    <property type="evidence" value="ECO:0007669"/>
    <property type="project" value="UniProtKB-KW"/>
</dbReference>
<dbReference type="EMBL" id="LGTC01000001">
    <property type="protein sequence ID" value="KNY28697.1"/>
    <property type="molecule type" value="Genomic_DNA"/>
</dbReference>
<dbReference type="PROSITE" id="PS00136">
    <property type="entry name" value="SUBTILASE_ASP"/>
    <property type="match status" value="1"/>
</dbReference>
<name>A0A0L6JTH5_9FIRM</name>
<accession>A0A0L6JTH5</accession>
<dbReference type="Proteomes" id="UP000036923">
    <property type="component" value="Unassembled WGS sequence"/>
</dbReference>
<evidence type="ECO:0000256" key="2">
    <source>
        <dbReference type="ARBA" id="ARBA00022801"/>
    </source>
</evidence>
<keyword evidence="3" id="KW-0720">Serine protease</keyword>
<reference evidence="6" key="1">
    <citation type="submission" date="2015-07" db="EMBL/GenBank/DDBJ databases">
        <title>Near-Complete Genome Sequence of the Cellulolytic Bacterium Bacteroides (Pseudobacteroides) cellulosolvens ATCC 35603.</title>
        <authorList>
            <person name="Dassa B."/>
            <person name="Utturkar S.M."/>
            <person name="Klingeman D.M."/>
            <person name="Hurt R.A."/>
            <person name="Keller M."/>
            <person name="Xu J."/>
            <person name="Reddy Y.H.K."/>
            <person name="Borovok I."/>
            <person name="Grinberg I.R."/>
            <person name="Lamed R."/>
            <person name="Zhivin O."/>
            <person name="Bayer E.A."/>
            <person name="Brown S.D."/>
        </authorList>
    </citation>
    <scope>NUCLEOTIDE SEQUENCE [LARGE SCALE GENOMIC DNA]</scope>
    <source>
        <strain evidence="6">DSM 2933</strain>
    </source>
</reference>
<keyword evidence="3" id="KW-0645">Protease</keyword>
<evidence type="ECO:0000313" key="6">
    <source>
        <dbReference type="Proteomes" id="UP000036923"/>
    </source>
</evidence>
<organism evidence="5 6">
    <name type="scientific">Pseudobacteroides cellulosolvens ATCC 35603 = DSM 2933</name>
    <dbReference type="NCBI Taxonomy" id="398512"/>
    <lineage>
        <taxon>Bacteria</taxon>
        <taxon>Bacillati</taxon>
        <taxon>Bacillota</taxon>
        <taxon>Clostridia</taxon>
        <taxon>Eubacteriales</taxon>
        <taxon>Oscillospiraceae</taxon>
        <taxon>Pseudobacteroides</taxon>
    </lineage>
</organism>
<gene>
    <name evidence="5" type="ORF">Bccel_3971</name>
</gene>
<dbReference type="GO" id="GO:0004252">
    <property type="term" value="F:serine-type endopeptidase activity"/>
    <property type="evidence" value="ECO:0007669"/>
    <property type="project" value="UniProtKB-UniRule"/>
</dbReference>
<keyword evidence="2 3" id="KW-0378">Hydrolase</keyword>
<comment type="similarity">
    <text evidence="1 3">Belongs to the peptidase S8 family.</text>
</comment>
<dbReference type="RefSeq" id="WP_036936451.1">
    <property type="nucleotide sequence ID" value="NZ_JQKC01000002.1"/>
</dbReference>
<sequence>MNNNCFKSPVKIFVVDSGINKNISDLNQYVTNSTGFGINEDSYIAQDNTREVKNIHGTVISLIIRDIFNKVELTSVNILNENLKTDARILIYSLCWCLENKPDIIHLSLGTRSFFYSFALRKIIKEAHKNNILVVAAHDNLQGISYPAHLKGVFGVKGSEKLEKNEFSYNNKIWLAPFGVDGIKGISEFQENPDNMCGNSMAAAYITGHIAKIVYHTGTKNFKSVSQILSYKVK</sequence>
<evidence type="ECO:0000256" key="3">
    <source>
        <dbReference type="PROSITE-ProRule" id="PRU01240"/>
    </source>
</evidence>
<dbReference type="AlphaFoldDB" id="A0A0L6JTH5"/>